<dbReference type="InterPro" id="IPR035906">
    <property type="entry name" value="MetI-like_sf"/>
</dbReference>
<dbReference type="KEGG" id="hyh:D3Y59_17075"/>
<evidence type="ECO:0000256" key="2">
    <source>
        <dbReference type="ARBA" id="ARBA00022448"/>
    </source>
</evidence>
<feature type="transmembrane region" description="Helical" evidence="7">
    <location>
        <begin position="307"/>
        <end position="328"/>
    </location>
</feature>
<dbReference type="OrthoDB" id="24153at2"/>
<evidence type="ECO:0000259" key="8">
    <source>
        <dbReference type="PROSITE" id="PS50928"/>
    </source>
</evidence>
<dbReference type="Proteomes" id="UP000262802">
    <property type="component" value="Chromosome"/>
</dbReference>
<dbReference type="PANTHER" id="PTHR30465">
    <property type="entry name" value="INNER MEMBRANE ABC TRANSPORTER"/>
    <property type="match status" value="1"/>
</dbReference>
<sequence>MRMAKLLVWRIGVALGTAWLVASAVFLLSRAVAASSPQLFAAEQLTPTASSAARVATEQQYRLRLGLHQPLFYFGLLPWQWHGPRNQYHRWLTHLSRGHLGTSYRDGTAVEEHLGAALRVTLPLTGTALVLTALLALGAAMAAARKAPVRRLLLPLVYLFDSLPLFVVGLLLLVLLASPDFWPLFPSYGLESGAAPWLGNPFLDRAYHLVLPVLSLVVVGFPAVFLPTAAALRQQWQQPYVTTALAKGTPAPRVWRRHVLPNALPVFVSRVTELLPEVVAGAVVVELVFALPGMGRLLVEAAASRDLPLLIGGVLLVAVARVLAWVLADAAQMVIDPRTRTS</sequence>
<keyword evidence="6 7" id="KW-0472">Membrane</keyword>
<dbReference type="PANTHER" id="PTHR30465:SF0">
    <property type="entry name" value="OLIGOPEPTIDE TRANSPORT SYSTEM PERMEASE PROTEIN APPB"/>
    <property type="match status" value="1"/>
</dbReference>
<evidence type="ECO:0000256" key="4">
    <source>
        <dbReference type="ARBA" id="ARBA00022692"/>
    </source>
</evidence>
<evidence type="ECO:0000256" key="7">
    <source>
        <dbReference type="RuleBase" id="RU363032"/>
    </source>
</evidence>
<name>A0A3B7RCF3_9BACT</name>
<keyword evidence="5 7" id="KW-1133">Transmembrane helix</keyword>
<dbReference type="GO" id="GO:0055085">
    <property type="term" value="P:transmembrane transport"/>
    <property type="evidence" value="ECO:0007669"/>
    <property type="project" value="InterPro"/>
</dbReference>
<feature type="transmembrane region" description="Helical" evidence="7">
    <location>
        <begin position="274"/>
        <end position="295"/>
    </location>
</feature>
<feature type="domain" description="ABC transmembrane type-1" evidence="8">
    <location>
        <begin position="118"/>
        <end position="328"/>
    </location>
</feature>
<feature type="transmembrane region" description="Helical" evidence="7">
    <location>
        <begin position="206"/>
        <end position="226"/>
    </location>
</feature>
<dbReference type="PROSITE" id="PS50928">
    <property type="entry name" value="ABC_TM1"/>
    <property type="match status" value="1"/>
</dbReference>
<feature type="transmembrane region" description="Helical" evidence="7">
    <location>
        <begin position="124"/>
        <end position="144"/>
    </location>
</feature>
<protein>
    <submittedName>
        <fullName evidence="9">ABC transporter permease</fullName>
    </submittedName>
</protein>
<dbReference type="Pfam" id="PF00528">
    <property type="entry name" value="BPD_transp_1"/>
    <property type="match status" value="1"/>
</dbReference>
<feature type="transmembrane region" description="Helical" evidence="7">
    <location>
        <begin position="156"/>
        <end position="177"/>
    </location>
</feature>
<evidence type="ECO:0000256" key="3">
    <source>
        <dbReference type="ARBA" id="ARBA00022475"/>
    </source>
</evidence>
<keyword evidence="2 7" id="KW-0813">Transport</keyword>
<comment type="similarity">
    <text evidence="7">Belongs to the binding-protein-dependent transport system permease family.</text>
</comment>
<reference evidence="9 10" key="1">
    <citation type="submission" date="2018-09" db="EMBL/GenBank/DDBJ databases">
        <title>Hymenobacter medium sp. nov., isolated from R2A medium.</title>
        <authorList>
            <person name="Yingchao G."/>
        </authorList>
    </citation>
    <scope>NUCLEOTIDE SEQUENCE [LARGE SCALE GENOMIC DNA]</scope>
    <source>
        <strain evidence="10">sh-6</strain>
    </source>
</reference>
<dbReference type="AlphaFoldDB" id="A0A3B7RCF3"/>
<dbReference type="InterPro" id="IPR000515">
    <property type="entry name" value="MetI-like"/>
</dbReference>
<evidence type="ECO:0000256" key="6">
    <source>
        <dbReference type="ARBA" id="ARBA00023136"/>
    </source>
</evidence>
<gene>
    <name evidence="9" type="ORF">D3Y59_17075</name>
</gene>
<dbReference type="GO" id="GO:0005886">
    <property type="term" value="C:plasma membrane"/>
    <property type="evidence" value="ECO:0007669"/>
    <property type="project" value="UniProtKB-SubCell"/>
</dbReference>
<dbReference type="EMBL" id="CP032317">
    <property type="protein sequence ID" value="AYA38611.1"/>
    <property type="molecule type" value="Genomic_DNA"/>
</dbReference>
<keyword evidence="4 7" id="KW-0812">Transmembrane</keyword>
<dbReference type="SUPFAM" id="SSF161098">
    <property type="entry name" value="MetI-like"/>
    <property type="match status" value="1"/>
</dbReference>
<organism evidence="9 10">
    <name type="scientific">Hymenobacter oligotrophus</name>
    <dbReference type="NCBI Taxonomy" id="2319843"/>
    <lineage>
        <taxon>Bacteria</taxon>
        <taxon>Pseudomonadati</taxon>
        <taxon>Bacteroidota</taxon>
        <taxon>Cytophagia</taxon>
        <taxon>Cytophagales</taxon>
        <taxon>Hymenobacteraceae</taxon>
        <taxon>Hymenobacter</taxon>
    </lineage>
</organism>
<evidence type="ECO:0000256" key="1">
    <source>
        <dbReference type="ARBA" id="ARBA00004651"/>
    </source>
</evidence>
<evidence type="ECO:0000256" key="5">
    <source>
        <dbReference type="ARBA" id="ARBA00022989"/>
    </source>
</evidence>
<accession>A0A3B7RCF3</accession>
<dbReference type="Gene3D" id="1.10.3720.10">
    <property type="entry name" value="MetI-like"/>
    <property type="match status" value="1"/>
</dbReference>
<keyword evidence="3" id="KW-1003">Cell membrane</keyword>
<keyword evidence="10" id="KW-1185">Reference proteome</keyword>
<evidence type="ECO:0000313" key="10">
    <source>
        <dbReference type="Proteomes" id="UP000262802"/>
    </source>
</evidence>
<proteinExistence type="inferred from homology"/>
<evidence type="ECO:0000313" key="9">
    <source>
        <dbReference type="EMBL" id="AYA38611.1"/>
    </source>
</evidence>
<comment type="subcellular location">
    <subcellularLocation>
        <location evidence="1 7">Cell membrane</location>
        <topology evidence="1 7">Multi-pass membrane protein</topology>
    </subcellularLocation>
</comment>